<evidence type="ECO:0000256" key="2">
    <source>
        <dbReference type="SAM" id="MobiDB-lite"/>
    </source>
</evidence>
<feature type="compositionally biased region" description="Basic and acidic residues" evidence="2">
    <location>
        <begin position="125"/>
        <end position="134"/>
    </location>
</feature>
<sequence>MKSGIYLAALLYLFNYLGAGHGKNAEEDIGKSEENVNFFSMDSNLKNHKKSKHNRVKRRNTKHSNFLNQKSYVKETDNESGKDVEGSRPSHDSSFVNLNDHVNGKFSSYGVHVKESTPHSTMQGNKEKEKENEKTYGVVNSFVQSQEGEKSDDLKEPLKSIVGISEKLKDDSMYDPVFDMEIDFVNLHFFNLIRDLIPKDLEYHKYYEETLKQEVTENTNTLKDLIYSCISQKEQMIILEHEINDAKRNSIETETLDEKETEFSETSRDYNLYIESYKRNLKPKINDIKNKAFSVLKDSYCKENCGQYVQNYNTMRKNFMSSKEKYEIETYIYIPENINYYTVTDKLLSAAKELNVDIQETANSLKLLGEEIHEISHLYNINNTLINDATKNLESINEEKESTEIDAKKFEDNSKLLANNYCIFEYIKELNDPIKEKYESKIKKFNELFSTVIDTFGKSATALHNSTFDENESYKIKTDSEKIKKEAEEVYERNEEIYHELLGDEVETTDEKIYDLQYIIDPMKGYKDEIVSSSEFIFNRYKNKFENLKQYYEEKLNELENRENDTLKVDLYLMQIRNIKTEKSKIDESTKTIKKFYEQILESKGKIYELKIEFEKSVEEINRLRARKIARALNEEEIKVILEKMTKKVHYLKDLLSLKGKSNLYFNEMNELLNTASYDNMDEFSAKKEKADNDINALYNSVYRDNINELIGAVEKFVAENKENTQEMLDEAVEQKLQNAKETFAQLDFVSDVQLTNVHTQMSEKVTFAEAIKKEIAQKQFENVHNKMKEFSDSFPTKFDALQKKMEQYNQEGDVIEKHKKNRSEKEQEYFEKVNVDEDLPGEETNVKEYTKHKQNFSRQKGEISAEITHMREIINKIESQLNYYGVIKNYFSLIGDQNAVSKVIALKESINIDSLRHKIDQYETDFKGKTSAVENIESNIQSLNRAIDSLKSLNGSINNCNKYKEDIALLRSKIKTLREEVQKEITQTGGDQVVGENTTALLLKSLRDKMGKINEKLNEGKLSSLDTKREDLLKFYTESKSQIHLNKDQNRSQDSLNKIDEWKEIEKEIDELNVNYDMISKNKVTLFKNNSVTYVEAMHNHINNVVQSITSNKNEILKSVKAIEDKLNLVEQNEDYKEVRNTENDKQIEAIKGSVSKIKELINQHVGEMTNLESTSNNLKIDAKKKENEHNLEELNKMKGKMTDIYENVKKISEELKEGTTNELKEAKEKVNNVELEFEKNVIGRILGRVTVEKEKARKGVEEMNSLKTKIEDLIHKTSDESQNKLVTTSITKHLEDAKRYEDLIKRNETESIQLMEKAKKQNTFDEVKKLVQQVNVNLQNAIQGNADISEELNKLKGVNDLLISTNYSSILEYIKKNSSESVLFIQLANEKFTKAEGEQKNVTAKFEEAQKLKEQIVKDLDYSDIDDKVNKIEEIKKEILRMKYSALTFGEELEKDKKICSSHLENTKEGKKKIEYLKNNGDEEKANITDSQMKEVDDYVVKAEQAFNEVVKEVDKTKVLCESIVDYATKMDSLFNESLMKEMKVKCEKKYDEAEKKFSQIKTIDGRIKAQVSEKERKIGELKEKSKIEKKEFTKLNDISTKSLLEIDNFRKQLDTVLSNIGRVKQNAHQYFDAADKSMKSVLSIRKLGAENSLDKVKAVKESYEKNLETIQNEMSRINMEEESLTDIDKKITDIENDLLKMKNKYEEGLLQGIEENANKRKSNFELVRSEINALVDPKTSIFIKLKLKEYDMTGDLKNYGVKMNGIHDKFTKSYNLIKSHLSKATDYSVTIDKTQSLREQAEKEDEHLKKIEEEAIRLMNDIKKEESSKLLKEMMKKVRTEYEGMSSEYASVSQDVQYMKTIVDELKILNNISECSSKLNDVVSIVKKVKESKQADYMRDAKSMYESMVTLANYFLSDDAKISSVMEFNEEMKSNFKTGLESEIFSVVSNSNELLKKIEQDSNNVIKKQRESEQLANDATDFYNVIKLKNEFNERLEEVKNKEKVVPEKIREALNRLKQVEGIKCQFDNIHTLLDNTEELENLNKMITIYHYKKKDAPNESKLQEMENDMNRYINSITQLEGIVLSAMESKEDIAKLERSNEEMGTISEKISTIDSKVMEMNSTIDELYKLGKNCQSHWISLISYTANMKTSKKLMMINKQKENIEKFVDYIKTKSSSTDDYVETLKGVYDNKLTFSNASENVQNADTYSLNFSKHQKESLKAITDIKNELYSFHQNSDISAVEGSIQNIFVLYDNLKKEKEEMDEVYKNMSKTKLKQIEHSSDVFKPVIEFHKRMNEANNKSLLETQKKLKSMEDNLNDKETELIKNSLKYTPESEQNINNIYGAIEAEGKTLEEIDREYSNKYQNMEEYKEQFSILIDRTDTLMNDIENFKKENNYNLMETNTETIQGVSNYIENITNKLVETKTEYEKIVENIKQNDNMLQNIVLKKRGIIELFENLMKKKESILNDLYEKERLHKIGEKLNEIKNNVTEIMNIYEINENMEMVSNKLLEKKSKIGNHTSIYELEIEANEINSDVEQIKDYAKKLNILLRDSIKKRGNMEEFFKQMSSDRNPNEYISAEKLMNEAGEIIQELQAKLQGIDQLVKDSEEILSEINDKKSAIEKEKTARALRTNENNRKEEEERAHGLEDEKTPSPTDQTEMSGATPLGDGSTRSDEHDMHTENTQDSTYQEKSYSIDEVSILNKKFNFNKVKYAGAFILLFTSGAIGAIMSSRKGDEEEANNGEEDDEVFEVNENMNPENKEEVIDVCFVDFDY</sequence>
<feature type="region of interest" description="Disordered" evidence="2">
    <location>
        <begin position="47"/>
        <end position="92"/>
    </location>
</feature>
<organism evidence="4">
    <name type="scientific">Plasmodium cynomolgi</name>
    <dbReference type="NCBI Taxonomy" id="5827"/>
    <lineage>
        <taxon>Eukaryota</taxon>
        <taxon>Sar</taxon>
        <taxon>Alveolata</taxon>
        <taxon>Apicomplexa</taxon>
        <taxon>Aconoidasida</taxon>
        <taxon>Haemosporida</taxon>
        <taxon>Plasmodiidae</taxon>
        <taxon>Plasmodium</taxon>
        <taxon>Plasmodium (Plasmodium)</taxon>
    </lineage>
</organism>
<feature type="region of interest" description="Disordered" evidence="2">
    <location>
        <begin position="2630"/>
        <end position="2696"/>
    </location>
</feature>
<dbReference type="EMBL" id="JQ422044">
    <property type="protein sequence ID" value="AFM44725.1"/>
    <property type="molecule type" value="Genomic_DNA"/>
</dbReference>
<feature type="coiled-coil region" evidence="1">
    <location>
        <begin position="386"/>
        <end position="413"/>
    </location>
</feature>
<gene>
    <name evidence="4" type="primary">RBP1A</name>
</gene>
<feature type="coiled-coil region" evidence="1">
    <location>
        <begin position="1656"/>
        <end position="1707"/>
    </location>
</feature>
<feature type="region of interest" description="Disordered" evidence="2">
    <location>
        <begin position="115"/>
        <end position="134"/>
    </location>
</feature>
<feature type="coiled-coil region" evidence="1">
    <location>
        <begin position="1797"/>
        <end position="1831"/>
    </location>
</feature>
<keyword evidence="1" id="KW-0175">Coiled coil</keyword>
<feature type="chain" id="PRO_5003705813" evidence="3">
    <location>
        <begin position="23"/>
        <end position="2779"/>
    </location>
</feature>
<evidence type="ECO:0000313" key="4">
    <source>
        <dbReference type="EMBL" id="AFM44725.1"/>
    </source>
</evidence>
<evidence type="ECO:0000256" key="1">
    <source>
        <dbReference type="SAM" id="Coils"/>
    </source>
</evidence>
<reference evidence="4" key="2">
    <citation type="submission" date="2012-01" db="EMBL/GenBank/DDBJ databases">
        <authorList>
            <person name="Tachibana S.-I."/>
            <person name="Sullivan S.A."/>
            <person name="Barnwell J.W."/>
            <person name="Carlton J.M."/>
            <person name="Tanabe K."/>
        </authorList>
    </citation>
    <scope>NUCLEOTIDE SEQUENCE</scope>
    <source>
        <strain evidence="4">Cambodian</strain>
    </source>
</reference>
<feature type="signal peptide" evidence="3">
    <location>
        <begin position="1"/>
        <end position="22"/>
    </location>
</feature>
<proteinExistence type="predicted"/>
<dbReference type="VEuPathDB" id="PlasmoDB:PcyM_0700500"/>
<feature type="coiled-coil region" evidence="1">
    <location>
        <begin position="1170"/>
        <end position="1238"/>
    </location>
</feature>
<feature type="compositionally biased region" description="Basic and acidic residues" evidence="2">
    <location>
        <begin position="72"/>
        <end position="91"/>
    </location>
</feature>
<feature type="coiled-coil region" evidence="1">
    <location>
        <begin position="538"/>
        <end position="565"/>
    </location>
</feature>
<name>I6QU36_9APIC</name>
<feature type="compositionally biased region" description="Basic residues" evidence="2">
    <location>
        <begin position="47"/>
        <end position="62"/>
    </location>
</feature>
<feature type="compositionally biased region" description="Polar residues" evidence="2">
    <location>
        <begin position="2658"/>
        <end position="2667"/>
    </location>
</feature>
<dbReference type="VEuPathDB" id="PlasmoDB:PCYB_071060"/>
<evidence type="ECO:0000256" key="3">
    <source>
        <dbReference type="SAM" id="SignalP"/>
    </source>
</evidence>
<feature type="compositionally biased region" description="Basic and acidic residues" evidence="2">
    <location>
        <begin position="2677"/>
        <end position="2688"/>
    </location>
</feature>
<reference evidence="4" key="1">
    <citation type="journal article" date="2012" name="Nat. Genet.">
        <title>Plasmodium cynomolgi genome sequences provide insight into Plasmodium vivax and the monkey malaria clade.</title>
        <authorList>
            <person name="Tachibana S."/>
            <person name="Sullivan S.A."/>
            <person name="Kawai S."/>
            <person name="Nakamura S."/>
            <person name="Kim H.R."/>
            <person name="Goto N."/>
            <person name="Arisue N."/>
            <person name="Palacpac N.M.Q."/>
            <person name="Honma H."/>
            <person name="Yagi M."/>
            <person name="Tougan T."/>
            <person name="Katakai Y."/>
            <person name="Kaneko O."/>
            <person name="Mita T."/>
            <person name="Kita K."/>
            <person name="Yasutomi Y."/>
            <person name="Sutton P.L."/>
            <person name="Shakhbatyan R."/>
            <person name="Horii T."/>
            <person name="Yasunaga T."/>
            <person name="Barnwell J.W."/>
            <person name="Escalante A.A."/>
            <person name="Carlton J.M."/>
            <person name="Tanabe K."/>
        </authorList>
    </citation>
    <scope>NUCLEOTIDE SEQUENCE</scope>
    <source>
        <strain evidence="4">Cambodian</strain>
    </source>
</reference>
<accession>I6QU36</accession>
<feature type="coiled-coil region" evidence="1">
    <location>
        <begin position="934"/>
        <end position="988"/>
    </location>
</feature>
<feature type="compositionally biased region" description="Basic and acidic residues" evidence="2">
    <location>
        <begin position="2639"/>
        <end position="2657"/>
    </location>
</feature>
<keyword evidence="3" id="KW-0732">Signal</keyword>
<protein>
    <submittedName>
        <fullName evidence="4">Reticulocyte-binding protein 1a</fullName>
    </submittedName>
</protein>